<reference evidence="1" key="2">
    <citation type="submission" date="2025-09" db="UniProtKB">
        <authorList>
            <consortium name="Ensembl"/>
        </authorList>
    </citation>
    <scope>IDENTIFICATION</scope>
</reference>
<dbReference type="PANTHER" id="PTHR45013">
    <property type="entry name" value="NACHT DOMAIN- AND WD REPEAT-CONTAINING PROTEIN 1"/>
    <property type="match status" value="1"/>
</dbReference>
<organism evidence="1 2">
    <name type="scientific">Otus sunia</name>
    <name type="common">Oriental scops-owl</name>
    <dbReference type="NCBI Taxonomy" id="257818"/>
    <lineage>
        <taxon>Eukaryota</taxon>
        <taxon>Metazoa</taxon>
        <taxon>Chordata</taxon>
        <taxon>Craniata</taxon>
        <taxon>Vertebrata</taxon>
        <taxon>Euteleostomi</taxon>
        <taxon>Archelosauria</taxon>
        <taxon>Archosauria</taxon>
        <taxon>Dinosauria</taxon>
        <taxon>Saurischia</taxon>
        <taxon>Theropoda</taxon>
        <taxon>Coelurosauria</taxon>
        <taxon>Aves</taxon>
        <taxon>Neognathae</taxon>
        <taxon>Neoaves</taxon>
        <taxon>Telluraves</taxon>
        <taxon>Strigiformes</taxon>
        <taxon>Strigidae</taxon>
        <taxon>Otus</taxon>
    </lineage>
</organism>
<name>A0A8C8APA3_9STRI</name>
<dbReference type="InterPro" id="IPR027417">
    <property type="entry name" value="P-loop_NTPase"/>
</dbReference>
<protein>
    <recommendedName>
        <fullName evidence="3">NACHT domain-containing protein</fullName>
    </recommendedName>
</protein>
<evidence type="ECO:0000313" key="1">
    <source>
        <dbReference type="Ensembl" id="ENSOSUP00000008760.1"/>
    </source>
</evidence>
<dbReference type="Proteomes" id="UP000694552">
    <property type="component" value="Unplaced"/>
</dbReference>
<dbReference type="PANTHER" id="PTHR45013:SF1">
    <property type="entry name" value="NACHT DOMAIN- AND WD REPEAT-CONTAINING PROTEIN 1"/>
    <property type="match status" value="1"/>
</dbReference>
<dbReference type="Ensembl" id="ENSOSUT00000009073.1">
    <property type="protein sequence ID" value="ENSOSUP00000008760.1"/>
    <property type="gene ID" value="ENSOSUG00000006468.1"/>
</dbReference>
<dbReference type="AlphaFoldDB" id="A0A8C8APA3"/>
<reference evidence="1" key="1">
    <citation type="submission" date="2025-08" db="UniProtKB">
        <authorList>
            <consortium name="Ensembl"/>
        </authorList>
    </citation>
    <scope>IDENTIFICATION</scope>
</reference>
<proteinExistence type="predicted"/>
<sequence>MLDLFNDNLDSEAQQLLSNLKAKIASHYPKHFKVHTLAYSKDSGNPHCKENNKYLKQLCEQFTAVTYHWVLKNLQIYWTLIFTMLGRTIIKPTQPSSFMGPPGCGKTAVTCKLSELLQAVLGQDSGVVIRLLGTSQCGSATLSLLRDICLQACLAFDLPPPPAQPRQACSGLVLFLSELLLAVSRCGPQTLVVFLDSVERLLPGDGAHRFRWLPADCPPKVHIIISISTAEPDTLKALQHAVPEAEACFEVGPLSCEEMLEMLLASERHQLSPAQQLAFHEARKWASYTSLSELVIAGTAQDTMNQLCKRPGKSHGTVLVAHGLGYIASSENRLSDMEVKDILSLEDEVPSKIHQFYFIQVKLSCASHLPTGHGSAATRANRRQMASPLVALHTGTPGGQRRRSQTSEYGMFPSWAFKHPA</sequence>
<evidence type="ECO:0000313" key="2">
    <source>
        <dbReference type="Proteomes" id="UP000694552"/>
    </source>
</evidence>
<keyword evidence="2" id="KW-1185">Reference proteome</keyword>
<dbReference type="SUPFAM" id="SSF52540">
    <property type="entry name" value="P-loop containing nucleoside triphosphate hydrolases"/>
    <property type="match status" value="1"/>
</dbReference>
<evidence type="ECO:0008006" key="3">
    <source>
        <dbReference type="Google" id="ProtNLM"/>
    </source>
</evidence>
<dbReference type="InterPro" id="IPR043365">
    <property type="entry name" value="NWD1"/>
</dbReference>
<accession>A0A8C8APA3</accession>